<evidence type="ECO:0008006" key="5">
    <source>
        <dbReference type="Google" id="ProtNLM"/>
    </source>
</evidence>
<proteinExistence type="predicted"/>
<organism evidence="3 4">
    <name type="scientific">Cupriavidus pampae</name>
    <dbReference type="NCBI Taxonomy" id="659251"/>
    <lineage>
        <taxon>Bacteria</taxon>
        <taxon>Pseudomonadati</taxon>
        <taxon>Pseudomonadota</taxon>
        <taxon>Betaproteobacteria</taxon>
        <taxon>Burkholderiales</taxon>
        <taxon>Burkholderiaceae</taxon>
        <taxon>Cupriavidus</taxon>
    </lineage>
</organism>
<evidence type="ECO:0000256" key="2">
    <source>
        <dbReference type="SAM" id="Phobius"/>
    </source>
</evidence>
<evidence type="ECO:0000313" key="4">
    <source>
        <dbReference type="Proteomes" id="UP000706525"/>
    </source>
</evidence>
<keyword evidence="2" id="KW-0472">Membrane</keyword>
<feature type="region of interest" description="Disordered" evidence="1">
    <location>
        <begin position="1"/>
        <end position="42"/>
    </location>
</feature>
<gene>
    <name evidence="3" type="ORF">LMG32289_04336</name>
</gene>
<dbReference type="EMBL" id="CAJZAG010000008">
    <property type="protein sequence ID" value="CAG9179358.1"/>
    <property type="molecule type" value="Genomic_DNA"/>
</dbReference>
<protein>
    <recommendedName>
        <fullName evidence="5">Flp family type IVb pilin</fullName>
    </recommendedName>
</protein>
<evidence type="ECO:0000313" key="3">
    <source>
        <dbReference type="EMBL" id="CAG9179358.1"/>
    </source>
</evidence>
<feature type="compositionally biased region" description="Low complexity" evidence="1">
    <location>
        <begin position="24"/>
        <end position="40"/>
    </location>
</feature>
<reference evidence="3 4" key="1">
    <citation type="submission" date="2021-08" db="EMBL/GenBank/DDBJ databases">
        <authorList>
            <person name="Peeters C."/>
        </authorList>
    </citation>
    <scope>NUCLEOTIDE SEQUENCE [LARGE SCALE GENOMIC DNA]</scope>
    <source>
        <strain evidence="3 4">LMG 32289</strain>
    </source>
</reference>
<keyword evidence="4" id="KW-1185">Reference proteome</keyword>
<accession>A0ABM8XH13</accession>
<name>A0ABM8XH13_9BURK</name>
<evidence type="ECO:0000256" key="1">
    <source>
        <dbReference type="SAM" id="MobiDB-lite"/>
    </source>
</evidence>
<keyword evidence="2" id="KW-0812">Transmembrane</keyword>
<sequence length="131" mass="13715">MGRGTGNKDAVEVPPGGRETGQHAAVPAGAGPGNGTVNAGCSNLRRGSIRERTTSVRDLFLIIHDVKEKDMNTMFEGIKRFAREEDGAAGIEYALLLAFVALCMVAAGPAIETAVTTIWTRIQTALTAAST</sequence>
<keyword evidence="2" id="KW-1133">Transmembrane helix</keyword>
<feature type="transmembrane region" description="Helical" evidence="2">
    <location>
        <begin position="93"/>
        <end position="111"/>
    </location>
</feature>
<comment type="caution">
    <text evidence="3">The sequence shown here is derived from an EMBL/GenBank/DDBJ whole genome shotgun (WGS) entry which is preliminary data.</text>
</comment>
<dbReference type="Proteomes" id="UP000706525">
    <property type="component" value="Unassembled WGS sequence"/>
</dbReference>